<reference evidence="9" key="2">
    <citation type="submission" date="2023-05" db="EMBL/GenBank/DDBJ databases">
        <authorList>
            <person name="Schelkunov M.I."/>
        </authorList>
    </citation>
    <scope>NUCLEOTIDE SEQUENCE</scope>
    <source>
        <strain evidence="9">Hsosn_3</strain>
        <tissue evidence="9">Leaf</tissue>
    </source>
</reference>
<keyword evidence="4" id="KW-0156">Chromatin regulator</keyword>
<dbReference type="GO" id="GO:0046983">
    <property type="term" value="F:protein dimerization activity"/>
    <property type="evidence" value="ECO:0007669"/>
    <property type="project" value="InterPro"/>
</dbReference>
<evidence type="ECO:0000313" key="9">
    <source>
        <dbReference type="EMBL" id="KAK1383145.1"/>
    </source>
</evidence>
<evidence type="ECO:0000256" key="3">
    <source>
        <dbReference type="ARBA" id="ARBA00022491"/>
    </source>
</evidence>
<comment type="caution">
    <text evidence="9">The sequence shown here is derived from an EMBL/GenBank/DDBJ whole genome shotgun (WGS) entry which is preliminary data.</text>
</comment>
<dbReference type="Proteomes" id="UP001237642">
    <property type="component" value="Unassembled WGS sequence"/>
</dbReference>
<dbReference type="GO" id="GO:0004518">
    <property type="term" value="F:nuclease activity"/>
    <property type="evidence" value="ECO:0007669"/>
    <property type="project" value="InterPro"/>
</dbReference>
<comment type="subcellular location">
    <subcellularLocation>
        <location evidence="2">Nucleus</location>
    </subcellularLocation>
</comment>
<protein>
    <recommendedName>
        <fullName evidence="8">BHLH domain-containing protein</fullName>
    </recommendedName>
</protein>
<dbReference type="GO" id="GO:0006325">
    <property type="term" value="P:chromatin organization"/>
    <property type="evidence" value="ECO:0007669"/>
    <property type="project" value="UniProtKB-KW"/>
</dbReference>
<dbReference type="InterPro" id="IPR011598">
    <property type="entry name" value="bHLH_dom"/>
</dbReference>
<evidence type="ECO:0000256" key="4">
    <source>
        <dbReference type="ARBA" id="ARBA00022853"/>
    </source>
</evidence>
<dbReference type="GO" id="GO:0005634">
    <property type="term" value="C:nucleus"/>
    <property type="evidence" value="ECO:0007669"/>
    <property type="project" value="UniProtKB-SubCell"/>
</dbReference>
<dbReference type="InterPro" id="IPR006166">
    <property type="entry name" value="ERCC4_domain"/>
</dbReference>
<dbReference type="GO" id="GO:0006281">
    <property type="term" value="P:DNA repair"/>
    <property type="evidence" value="ECO:0007669"/>
    <property type="project" value="UniProtKB-ARBA"/>
</dbReference>
<dbReference type="Pfam" id="PF02732">
    <property type="entry name" value="ERCC4"/>
    <property type="match status" value="1"/>
</dbReference>
<dbReference type="SUPFAM" id="SSF52980">
    <property type="entry name" value="Restriction endonuclease-like"/>
    <property type="match status" value="1"/>
</dbReference>
<dbReference type="SUPFAM" id="SSF52768">
    <property type="entry name" value="Arginase/deacetylase"/>
    <property type="match status" value="1"/>
</dbReference>
<dbReference type="Pfam" id="PF00850">
    <property type="entry name" value="Hist_deacetyl"/>
    <property type="match status" value="1"/>
</dbReference>
<dbReference type="InterPro" id="IPR011335">
    <property type="entry name" value="Restrct_endonuc-II-like"/>
</dbReference>
<accession>A0AAD8MNH3</accession>
<keyword evidence="7" id="KW-0539">Nucleus</keyword>
<keyword evidence="10" id="KW-1185">Reference proteome</keyword>
<dbReference type="InterPro" id="IPR037138">
    <property type="entry name" value="His_deacetylse_dom_sf"/>
</dbReference>
<dbReference type="InterPro" id="IPR000286">
    <property type="entry name" value="HDACs"/>
</dbReference>
<proteinExistence type="predicted"/>
<dbReference type="PANTHER" id="PTHR45959">
    <property type="entry name" value="BHLH TRANSCRIPTION FACTOR"/>
    <property type="match status" value="1"/>
</dbReference>
<evidence type="ECO:0000259" key="8">
    <source>
        <dbReference type="PROSITE" id="PS50888"/>
    </source>
</evidence>
<sequence length="625" mass="70572">MQEIEDPNFILPNNLVNPVYNDTDFVSSYLESYTNYEPSLNQQSLEGETVVMKTAYEKLCSSNQVINTNASTSTYTNFIAFGHPSSTPLEEHQYDGGLVHEEAMPQQTFNFSSNASEASLYKHCHASVYGDQEMKIDDSIAHKSPLQVQEHVVAERMRRQKLNKLFIGLSANIPGLKKLDKASILKDAVEYITQLQERSKALEEATKQLGKPTHPRKIRMAEDTNKNDYHSTALISDIKARVCDGEILVRIHCKKPKQVTLKLLGELEKLHLTVINCSVIPFDESHDITIIAQRNDDCGIPRKELMEKVIRAFILGLIWPSILGLSFWGSIWPSTLVAASRIGKDPPTGFALIRPLGHHAVPKGPMGFCVFGNIVVAARYAQRIHGLKRVFIIDFDVHQGNGTNDAFYDDPDVFFLSNHQNLYYNFKCSLVLGFRDVFSPVTIRLFRNFRHEPDNAASALLKIDKQLTPEEATEMMVRYYRMPVLLIEFLQDKSFSFQSSWDINEDVPPNSIISKLSLLALHFPRLCIVWSRSLHATVEIFASLKANQDEPDEAKALRVGVPSEDGIIEDDVSCVEGLMNQWATFDIASHVTWLLKNLKLISGGYFATVSSDQDNSDSRRRYLAI</sequence>
<keyword evidence="3" id="KW-0678">Repressor</keyword>
<evidence type="ECO:0000256" key="1">
    <source>
        <dbReference type="ARBA" id="ARBA00001947"/>
    </source>
</evidence>
<evidence type="ECO:0000313" key="10">
    <source>
        <dbReference type="Proteomes" id="UP001237642"/>
    </source>
</evidence>
<evidence type="ECO:0000256" key="5">
    <source>
        <dbReference type="ARBA" id="ARBA00023015"/>
    </source>
</evidence>
<keyword evidence="5" id="KW-0805">Transcription regulation</keyword>
<name>A0AAD8MNH3_9APIA</name>
<dbReference type="GO" id="GO:0003677">
    <property type="term" value="F:DNA binding"/>
    <property type="evidence" value="ECO:0007669"/>
    <property type="project" value="InterPro"/>
</dbReference>
<dbReference type="InterPro" id="IPR052610">
    <property type="entry name" value="bHLH_transcription_regulator"/>
</dbReference>
<dbReference type="InterPro" id="IPR036638">
    <property type="entry name" value="HLH_DNA-bd_sf"/>
</dbReference>
<dbReference type="EMBL" id="JAUIZM010000005">
    <property type="protein sequence ID" value="KAK1383145.1"/>
    <property type="molecule type" value="Genomic_DNA"/>
</dbReference>
<comment type="cofactor">
    <cofactor evidence="1">
        <name>Zn(2+)</name>
        <dbReference type="ChEBI" id="CHEBI:29105"/>
    </cofactor>
</comment>
<dbReference type="PROSITE" id="PS50888">
    <property type="entry name" value="BHLH"/>
    <property type="match status" value="1"/>
</dbReference>
<dbReference type="Gene3D" id="4.10.280.10">
    <property type="entry name" value="Helix-loop-helix DNA-binding domain"/>
    <property type="match status" value="1"/>
</dbReference>
<keyword evidence="6" id="KW-0804">Transcription</keyword>
<dbReference type="PANTHER" id="PTHR45959:SF2">
    <property type="entry name" value="BHLH TRANSCRIPTION FACTOR"/>
    <property type="match status" value="1"/>
</dbReference>
<dbReference type="PRINTS" id="PR01270">
    <property type="entry name" value="HDASUPER"/>
</dbReference>
<evidence type="ECO:0000256" key="6">
    <source>
        <dbReference type="ARBA" id="ARBA00023163"/>
    </source>
</evidence>
<reference evidence="9" key="1">
    <citation type="submission" date="2023-02" db="EMBL/GenBank/DDBJ databases">
        <title>Genome of toxic invasive species Heracleum sosnowskyi carries increased number of genes despite the absence of recent whole-genome duplications.</title>
        <authorList>
            <person name="Schelkunov M."/>
            <person name="Shtratnikova V."/>
            <person name="Makarenko M."/>
            <person name="Klepikova A."/>
            <person name="Omelchenko D."/>
            <person name="Novikova G."/>
            <person name="Obukhova E."/>
            <person name="Bogdanov V."/>
            <person name="Penin A."/>
            <person name="Logacheva M."/>
        </authorList>
    </citation>
    <scope>NUCLEOTIDE SEQUENCE</scope>
    <source>
        <strain evidence="9">Hsosn_3</strain>
        <tissue evidence="9">Leaf</tissue>
    </source>
</reference>
<evidence type="ECO:0000256" key="2">
    <source>
        <dbReference type="ARBA" id="ARBA00004123"/>
    </source>
</evidence>
<gene>
    <name evidence="9" type="ORF">POM88_020880</name>
</gene>
<dbReference type="SUPFAM" id="SSF47459">
    <property type="entry name" value="HLH, helix-loop-helix DNA-binding domain"/>
    <property type="match status" value="1"/>
</dbReference>
<dbReference type="Gene3D" id="3.40.50.10130">
    <property type="match status" value="1"/>
</dbReference>
<dbReference type="Pfam" id="PF00010">
    <property type="entry name" value="HLH"/>
    <property type="match status" value="1"/>
</dbReference>
<feature type="domain" description="BHLH" evidence="8">
    <location>
        <begin position="146"/>
        <end position="195"/>
    </location>
</feature>
<dbReference type="Gene3D" id="3.40.800.20">
    <property type="entry name" value="Histone deacetylase domain"/>
    <property type="match status" value="1"/>
</dbReference>
<dbReference type="InterPro" id="IPR023696">
    <property type="entry name" value="Ureohydrolase_dom_sf"/>
</dbReference>
<organism evidence="9 10">
    <name type="scientific">Heracleum sosnowskyi</name>
    <dbReference type="NCBI Taxonomy" id="360622"/>
    <lineage>
        <taxon>Eukaryota</taxon>
        <taxon>Viridiplantae</taxon>
        <taxon>Streptophyta</taxon>
        <taxon>Embryophyta</taxon>
        <taxon>Tracheophyta</taxon>
        <taxon>Spermatophyta</taxon>
        <taxon>Magnoliopsida</taxon>
        <taxon>eudicotyledons</taxon>
        <taxon>Gunneridae</taxon>
        <taxon>Pentapetalae</taxon>
        <taxon>asterids</taxon>
        <taxon>campanulids</taxon>
        <taxon>Apiales</taxon>
        <taxon>Apiaceae</taxon>
        <taxon>Apioideae</taxon>
        <taxon>apioid superclade</taxon>
        <taxon>Tordylieae</taxon>
        <taxon>Tordyliinae</taxon>
        <taxon>Heracleum</taxon>
    </lineage>
</organism>
<evidence type="ECO:0000256" key="7">
    <source>
        <dbReference type="ARBA" id="ARBA00023242"/>
    </source>
</evidence>
<dbReference type="AlphaFoldDB" id="A0AAD8MNH3"/>
<dbReference type="SMART" id="SM00353">
    <property type="entry name" value="HLH"/>
    <property type="match status" value="1"/>
</dbReference>
<dbReference type="InterPro" id="IPR023801">
    <property type="entry name" value="His_deacetylse_dom"/>
</dbReference>